<feature type="domain" description="ATP-grasp" evidence="1">
    <location>
        <begin position="84"/>
        <end position="230"/>
    </location>
</feature>
<sequence>MSRVVYIHANAEGIPFAPTSYAAWDGFTKLGYDVRLYQSEELESLPRVREVIVVGGIGLVHKALARVGAPLPDELNIPEALLAFAGRQVWETTLGVARKPESWPLFVKPLHEAKLFVGHVIRDWPDLIVAAGCDSDLPVLAQEPVNFVSEWRVYVRYGKILGLGHYKDDPLIFPDPAVVRAAIAAWGDAAPAGYGIDFGITDDGKTLLVEVNDGHSLGNYNLRPVEYAKLLQARWDEMANAT</sequence>
<organism evidence="2 3">
    <name type="scientific">Armatimonas rosea</name>
    <dbReference type="NCBI Taxonomy" id="685828"/>
    <lineage>
        <taxon>Bacteria</taxon>
        <taxon>Bacillati</taxon>
        <taxon>Armatimonadota</taxon>
        <taxon>Armatimonadia</taxon>
        <taxon>Armatimonadales</taxon>
        <taxon>Armatimonadaceae</taxon>
        <taxon>Armatimonas</taxon>
    </lineage>
</organism>
<gene>
    <name evidence="2" type="ORF">HNQ39_002249</name>
</gene>
<dbReference type="InterPro" id="IPR041261">
    <property type="entry name" value="R2K_2"/>
</dbReference>
<comment type="caution">
    <text evidence="2">The sequence shown here is derived from an EMBL/GenBank/DDBJ whole genome shotgun (WGS) entry which is preliminary data.</text>
</comment>
<evidence type="ECO:0000313" key="3">
    <source>
        <dbReference type="Proteomes" id="UP000520814"/>
    </source>
</evidence>
<accession>A0A7W9SR23</accession>
<protein>
    <recommendedName>
        <fullName evidence="1">ATP-grasp domain-containing protein</fullName>
    </recommendedName>
</protein>
<keyword evidence="3" id="KW-1185">Reference proteome</keyword>
<name>A0A7W9SR23_ARMRO</name>
<evidence type="ECO:0000313" key="2">
    <source>
        <dbReference type="EMBL" id="MBB6050458.1"/>
    </source>
</evidence>
<dbReference type="RefSeq" id="WP_184195448.1">
    <property type="nucleotide sequence ID" value="NZ_JACHGW010000002.1"/>
</dbReference>
<proteinExistence type="predicted"/>
<dbReference type="Proteomes" id="UP000520814">
    <property type="component" value="Unassembled WGS sequence"/>
</dbReference>
<evidence type="ECO:0000259" key="1">
    <source>
        <dbReference type="Pfam" id="PF18299"/>
    </source>
</evidence>
<dbReference type="Pfam" id="PF18299">
    <property type="entry name" value="R2K_2"/>
    <property type="match status" value="1"/>
</dbReference>
<dbReference type="SUPFAM" id="SSF56059">
    <property type="entry name" value="Glutathione synthetase ATP-binding domain-like"/>
    <property type="match status" value="1"/>
</dbReference>
<dbReference type="AlphaFoldDB" id="A0A7W9SR23"/>
<reference evidence="2 3" key="1">
    <citation type="submission" date="2020-08" db="EMBL/GenBank/DDBJ databases">
        <title>Genomic Encyclopedia of Type Strains, Phase IV (KMG-IV): sequencing the most valuable type-strain genomes for metagenomic binning, comparative biology and taxonomic classification.</title>
        <authorList>
            <person name="Goeker M."/>
        </authorList>
    </citation>
    <scope>NUCLEOTIDE SEQUENCE [LARGE SCALE GENOMIC DNA]</scope>
    <source>
        <strain evidence="2 3">DSM 23562</strain>
    </source>
</reference>
<dbReference type="EMBL" id="JACHGW010000002">
    <property type="protein sequence ID" value="MBB6050458.1"/>
    <property type="molecule type" value="Genomic_DNA"/>
</dbReference>